<dbReference type="PROSITE" id="PS51194">
    <property type="entry name" value="HELICASE_CTER"/>
    <property type="match status" value="1"/>
</dbReference>
<dbReference type="Pfam" id="PF00176">
    <property type="entry name" value="SNF2-rel_dom"/>
    <property type="match status" value="1"/>
</dbReference>
<evidence type="ECO:0000259" key="2">
    <source>
        <dbReference type="PROSITE" id="PS51194"/>
    </source>
</evidence>
<dbReference type="InterPro" id="IPR050496">
    <property type="entry name" value="SNF2_RAD54_helicase_repair"/>
</dbReference>
<dbReference type="InterPro" id="IPR027417">
    <property type="entry name" value="P-loop_NTPase"/>
</dbReference>
<keyword evidence="3" id="KW-0547">Nucleotide-binding</keyword>
<evidence type="ECO:0000256" key="1">
    <source>
        <dbReference type="ARBA" id="ARBA00022801"/>
    </source>
</evidence>
<dbReference type="Proteomes" id="UP000204083">
    <property type="component" value="Segment"/>
</dbReference>
<keyword evidence="4" id="KW-1185">Reference proteome</keyword>
<evidence type="ECO:0000313" key="4">
    <source>
        <dbReference type="Proteomes" id="UP000204083"/>
    </source>
</evidence>
<sequence length="684" mass="77871">MGTIWLDKVGNKLILKSDWHDTIAARCKEVGGGRWDPKRKAWVYDLHWHVCLRIRKLVATPLGWPIRLSTDMKDWAEAEKLRQDSIPDPTEQKLIQLALSGSSPRIWEAVSTRKFQTVGIDFGNRVRRFVLADDPGLGKTLQTIGMVEEAQLHGPILVVANKSAQQITWPNEIRKWTDDKVVVFDTTIPKAQRGKMITDLFDEWEQNPEMRTWVIMNPYWVRMKAEVDDYGKFLRTEKGLKIVRAEVPELFMEYWAGVFADESHETLATSTGNAKKWSQQRQGMGALNVMENGFKVSISGTPMRGKPTNMFGQLNWLYPEQYTGFWPWAKRHFAVTDEGYGGALEVGELLNPKDFYKEIAPIMIRRTKAMVASDLPPKQYGGTEHPAGDVVGVWLPLLPAQQKAYDQFVKSGTYTDENDVSLEAIGGLAQFTRMKQLATSLGHVEKRLVPIPKVYEDHVYDPESDQILHFKGEKIKLPNGRIDYMVDEATGEKLTMTKDVFVPELPSNKWEWLKEWLMERDLLGKEAKGTGKVLIASQFRRVLDLFQKELQEIGTESFAITGETNAKNRVKIQDQFQNNPDSPKICFLQTVAAGTSLTLDAADDVIILDEMWDPDKQTQLEDRAHRLSRVDHTVTIWYVRSLGTIEEDIGVTVSERFDICHAVLNGSKEESRAARRRLLPKAAA</sequence>
<dbReference type="SUPFAM" id="SSF52540">
    <property type="entry name" value="P-loop containing nucleoside triphosphate hydrolases"/>
    <property type="match status" value="2"/>
</dbReference>
<dbReference type="CDD" id="cd18793">
    <property type="entry name" value="SF2_C_SNF"/>
    <property type="match status" value="1"/>
</dbReference>
<keyword evidence="3" id="KW-0347">Helicase</keyword>
<keyword evidence="1" id="KW-0378">Hydrolase</keyword>
<dbReference type="Gene3D" id="3.40.50.300">
    <property type="entry name" value="P-loop containing nucleotide triphosphate hydrolases"/>
    <property type="match status" value="1"/>
</dbReference>
<dbReference type="OrthoDB" id="2514at10239"/>
<dbReference type="InterPro" id="IPR049730">
    <property type="entry name" value="SNF2/RAD54-like_C"/>
</dbReference>
<dbReference type="KEGG" id="vg:29078318"/>
<dbReference type="RefSeq" id="YP_009277790.1">
    <property type="nucleotide sequence ID" value="NC_031001.1"/>
</dbReference>
<reference evidence="3 4" key="1">
    <citation type="submission" date="2016-07" db="EMBL/GenBank/DDBJ databases">
        <authorList>
            <person name="Montgomery M.T."/>
            <person name="Pope W.H."/>
            <person name="Garlena R.A."/>
            <person name="Russell D.A."/>
            <person name="Jacobs-Sera D."/>
            <person name="Hendrix R.W."/>
            <person name="Hatfull G.F."/>
        </authorList>
    </citation>
    <scope>NUCLEOTIDE SEQUENCE [LARGE SCALE GENOMIC DNA]</scope>
</reference>
<feature type="domain" description="Helicase C-terminal" evidence="2">
    <location>
        <begin position="509"/>
        <end position="679"/>
    </location>
</feature>
<dbReference type="EMBL" id="KX557285">
    <property type="protein sequence ID" value="AOE44863.1"/>
    <property type="molecule type" value="Genomic_DNA"/>
</dbReference>
<dbReference type="InterPro" id="IPR038718">
    <property type="entry name" value="SNF2-like_sf"/>
</dbReference>
<dbReference type="InterPro" id="IPR000330">
    <property type="entry name" value="SNF2_N"/>
</dbReference>
<protein>
    <submittedName>
        <fullName evidence="3">Helicase</fullName>
    </submittedName>
</protein>
<dbReference type="SMART" id="SM00490">
    <property type="entry name" value="HELICc"/>
    <property type="match status" value="1"/>
</dbReference>
<dbReference type="InterPro" id="IPR014001">
    <property type="entry name" value="Helicase_ATP-bd"/>
</dbReference>
<proteinExistence type="predicted"/>
<dbReference type="InterPro" id="IPR001650">
    <property type="entry name" value="Helicase_C-like"/>
</dbReference>
<name>A0A1B3B1F6_9CAUD</name>
<evidence type="ECO:0000313" key="3">
    <source>
        <dbReference type="EMBL" id="AOE44863.1"/>
    </source>
</evidence>
<dbReference type="GO" id="GO:0005524">
    <property type="term" value="F:ATP binding"/>
    <property type="evidence" value="ECO:0007669"/>
    <property type="project" value="InterPro"/>
</dbReference>
<dbReference type="PANTHER" id="PTHR45629:SF7">
    <property type="entry name" value="DNA EXCISION REPAIR PROTEIN ERCC-6-RELATED"/>
    <property type="match status" value="1"/>
</dbReference>
<dbReference type="Gene3D" id="3.40.50.10810">
    <property type="entry name" value="Tandem AAA-ATPase domain"/>
    <property type="match status" value="1"/>
</dbReference>
<dbReference type="GO" id="GO:0004386">
    <property type="term" value="F:helicase activity"/>
    <property type="evidence" value="ECO:0007669"/>
    <property type="project" value="UniProtKB-KW"/>
</dbReference>
<gene>
    <name evidence="3" type="primary">51</name>
    <name evidence="3" type="ORF">SEA_TERAPIN_51</name>
</gene>
<organism evidence="3 4">
    <name type="scientific">Gordonia phage Terapin</name>
    <dbReference type="NCBI Taxonomy" id="1887654"/>
    <lineage>
        <taxon>Viruses</taxon>
        <taxon>Duplodnaviria</taxon>
        <taxon>Heunggongvirae</taxon>
        <taxon>Uroviricota</taxon>
        <taxon>Caudoviricetes</taxon>
        <taxon>Terapinvirus</taxon>
        <taxon>Terapinvirus terapin</taxon>
    </lineage>
</organism>
<dbReference type="GeneID" id="29078318"/>
<accession>A0A1B3B1F6</accession>
<dbReference type="Pfam" id="PF00271">
    <property type="entry name" value="Helicase_C"/>
    <property type="match status" value="1"/>
</dbReference>
<dbReference type="GO" id="GO:0016787">
    <property type="term" value="F:hydrolase activity"/>
    <property type="evidence" value="ECO:0007669"/>
    <property type="project" value="UniProtKB-KW"/>
</dbReference>
<dbReference type="SMART" id="SM00487">
    <property type="entry name" value="DEXDc"/>
    <property type="match status" value="1"/>
</dbReference>
<dbReference type="PANTHER" id="PTHR45629">
    <property type="entry name" value="SNF2/RAD54 FAMILY MEMBER"/>
    <property type="match status" value="1"/>
</dbReference>
<keyword evidence="3" id="KW-0067">ATP-binding</keyword>